<keyword evidence="4" id="KW-1185">Reference proteome</keyword>
<dbReference type="NCBIfam" id="NF038402">
    <property type="entry name" value="TroA_like"/>
    <property type="match status" value="1"/>
</dbReference>
<dbReference type="SUPFAM" id="SSF53807">
    <property type="entry name" value="Helical backbone' metal receptor"/>
    <property type="match status" value="1"/>
</dbReference>
<dbReference type="InterPro" id="IPR002491">
    <property type="entry name" value="ABC_transptr_periplasmic_BD"/>
</dbReference>
<dbReference type="Pfam" id="PF01497">
    <property type="entry name" value="Peripla_BP_2"/>
    <property type="match status" value="1"/>
</dbReference>
<dbReference type="PANTHER" id="PTHR30535:SF35">
    <property type="entry name" value="PERIPLASMIC BINDING PROTEIN"/>
    <property type="match status" value="1"/>
</dbReference>
<dbReference type="PROSITE" id="PS50983">
    <property type="entry name" value="FE_B12_PBP"/>
    <property type="match status" value="1"/>
</dbReference>
<dbReference type="InterPro" id="IPR050902">
    <property type="entry name" value="ABC_Transporter_SBP"/>
</dbReference>
<keyword evidence="1" id="KW-0732">Signal</keyword>
<accession>A0ABX1QFP2</accession>
<gene>
    <name evidence="3" type="ORF">GPA25_13720</name>
</gene>
<evidence type="ECO:0000313" key="3">
    <source>
        <dbReference type="EMBL" id="NMG75821.1"/>
    </source>
</evidence>
<sequence length="283" mass="30997">MKVSEIQHDSAAPLIDALGVHHRPADGAVRIVSLVPSLTELVCDLGLAEQLVGRTGFCIHPRATLKSIPKVGGTKDVKLDVVRALAPTHLIVNVDENRREAVEELASFVPNVIVTHPCRPEDNFELYRLFGGVFRCEDAAARLAADLADALAGAHAVAAALPPERVLYLIWRAPWMSIARDTYISTTLRAVGWETLPEDPARRYPEIDWRASWIAEVARVFLSSEPYRFGEQHIDEVAQLSGRPATLIDGEMASWYGSRAAAGLRYLTALRRSLAEDGMGCVA</sequence>
<evidence type="ECO:0000256" key="1">
    <source>
        <dbReference type="ARBA" id="ARBA00022729"/>
    </source>
</evidence>
<name>A0ABX1QFP2_9RHOO</name>
<dbReference type="Proteomes" id="UP000648984">
    <property type="component" value="Unassembled WGS sequence"/>
</dbReference>
<dbReference type="InterPro" id="IPR054828">
    <property type="entry name" value="Vit_B12_bind_prot"/>
</dbReference>
<dbReference type="PANTHER" id="PTHR30535">
    <property type="entry name" value="VITAMIN B12-BINDING PROTEIN"/>
    <property type="match status" value="1"/>
</dbReference>
<dbReference type="Gene3D" id="3.40.50.1980">
    <property type="entry name" value="Nitrogenase molybdenum iron protein domain"/>
    <property type="match status" value="2"/>
</dbReference>
<evidence type="ECO:0000313" key="4">
    <source>
        <dbReference type="Proteomes" id="UP000648984"/>
    </source>
</evidence>
<proteinExistence type="predicted"/>
<dbReference type="EMBL" id="WTVQ01000022">
    <property type="protein sequence ID" value="NMG75821.1"/>
    <property type="molecule type" value="Genomic_DNA"/>
</dbReference>
<organism evidence="3 4">
    <name type="scientific">Aromatoleum diolicum</name>
    <dbReference type="NCBI Taxonomy" id="75796"/>
    <lineage>
        <taxon>Bacteria</taxon>
        <taxon>Pseudomonadati</taxon>
        <taxon>Pseudomonadota</taxon>
        <taxon>Betaproteobacteria</taxon>
        <taxon>Rhodocyclales</taxon>
        <taxon>Rhodocyclaceae</taxon>
        <taxon>Aromatoleum</taxon>
    </lineage>
</organism>
<reference evidence="3 4" key="1">
    <citation type="submission" date="2019-12" db="EMBL/GenBank/DDBJ databases">
        <title>Comparative genomics gives insights into the taxonomy of the Azoarcus-Aromatoleum group and reveals separate origins of nif in the plant-associated Azoarcus and non-plant-associated Aromatoleum sub-groups.</title>
        <authorList>
            <person name="Lafos M."/>
            <person name="Maluk M."/>
            <person name="Batista M."/>
            <person name="Junghare M."/>
            <person name="Carmona M."/>
            <person name="Faoro H."/>
            <person name="Cruz L.M."/>
            <person name="Battistoni F."/>
            <person name="De Souza E."/>
            <person name="Pedrosa F."/>
            <person name="Chen W.-M."/>
            <person name="Poole P.S."/>
            <person name="Dixon R.A."/>
            <person name="James E.K."/>
        </authorList>
    </citation>
    <scope>NUCLEOTIDE SEQUENCE [LARGE SCALE GENOMIC DNA]</scope>
    <source>
        <strain evidence="3 4">22Lin</strain>
    </source>
</reference>
<evidence type="ECO:0000259" key="2">
    <source>
        <dbReference type="PROSITE" id="PS50983"/>
    </source>
</evidence>
<comment type="caution">
    <text evidence="3">The sequence shown here is derived from an EMBL/GenBank/DDBJ whole genome shotgun (WGS) entry which is preliminary data.</text>
</comment>
<feature type="domain" description="Fe/B12 periplasmic-binding" evidence="2">
    <location>
        <begin position="30"/>
        <end position="278"/>
    </location>
</feature>
<dbReference type="RefSeq" id="WP_169260976.1">
    <property type="nucleotide sequence ID" value="NZ_WTVQ01000022.1"/>
</dbReference>
<protein>
    <submittedName>
        <fullName evidence="3">ABC transporter substrate-binding protein</fullName>
    </submittedName>
</protein>